<keyword evidence="3" id="KW-0479">Metal-binding</keyword>
<evidence type="ECO:0000313" key="8">
    <source>
        <dbReference type="EMBL" id="RSH85966.1"/>
    </source>
</evidence>
<dbReference type="InterPro" id="IPR052433">
    <property type="entry name" value="X-Pro_dipept-like"/>
</dbReference>
<dbReference type="RefSeq" id="XP_028478751.1">
    <property type="nucleotide sequence ID" value="XM_028619779.1"/>
</dbReference>
<evidence type="ECO:0000256" key="5">
    <source>
        <dbReference type="ARBA" id="ARBA00023211"/>
    </source>
</evidence>
<evidence type="ECO:0000259" key="7">
    <source>
        <dbReference type="SMART" id="SM01011"/>
    </source>
</evidence>
<comment type="similarity">
    <text evidence="2">Belongs to the peptidase M24B family.</text>
</comment>
<dbReference type="InterPro" id="IPR007865">
    <property type="entry name" value="Aminopep_P_N"/>
</dbReference>
<dbReference type="InterPro" id="IPR036005">
    <property type="entry name" value="Creatinase/aminopeptidase-like"/>
</dbReference>
<protein>
    <recommendedName>
        <fullName evidence="7">Aminopeptidase P N-terminal domain-containing protein</fullName>
    </recommendedName>
</protein>
<gene>
    <name evidence="8" type="ORF">EHS24_004153</name>
</gene>
<dbReference type="CDD" id="cd01087">
    <property type="entry name" value="Prolidase"/>
    <property type="match status" value="1"/>
</dbReference>
<comment type="caution">
    <text evidence="8">The sequence shown here is derived from an EMBL/GenBank/DDBJ whole genome shotgun (WGS) entry which is preliminary data.</text>
</comment>
<dbReference type="EMBL" id="RSCE01000002">
    <property type="protein sequence ID" value="RSH85966.1"/>
    <property type="molecule type" value="Genomic_DNA"/>
</dbReference>
<keyword evidence="5" id="KW-0464">Manganese</keyword>
<organism evidence="8 9">
    <name type="scientific">Apiotrichum porosum</name>
    <dbReference type="NCBI Taxonomy" id="105984"/>
    <lineage>
        <taxon>Eukaryota</taxon>
        <taxon>Fungi</taxon>
        <taxon>Dikarya</taxon>
        <taxon>Basidiomycota</taxon>
        <taxon>Agaricomycotina</taxon>
        <taxon>Tremellomycetes</taxon>
        <taxon>Trichosporonales</taxon>
        <taxon>Trichosporonaceae</taxon>
        <taxon>Apiotrichum</taxon>
    </lineage>
</organism>
<dbReference type="Pfam" id="PF05195">
    <property type="entry name" value="AMP_N"/>
    <property type="match status" value="1"/>
</dbReference>
<evidence type="ECO:0000256" key="3">
    <source>
        <dbReference type="ARBA" id="ARBA00022723"/>
    </source>
</evidence>
<feature type="region of interest" description="Disordered" evidence="6">
    <location>
        <begin position="219"/>
        <end position="239"/>
    </location>
</feature>
<evidence type="ECO:0000256" key="6">
    <source>
        <dbReference type="SAM" id="MobiDB-lite"/>
    </source>
</evidence>
<name>A0A427Y4E0_9TREE</name>
<dbReference type="GO" id="GO:0070006">
    <property type="term" value="F:metalloaminopeptidase activity"/>
    <property type="evidence" value="ECO:0007669"/>
    <property type="project" value="InterPro"/>
</dbReference>
<dbReference type="Proteomes" id="UP000279236">
    <property type="component" value="Unassembled WGS sequence"/>
</dbReference>
<evidence type="ECO:0000256" key="2">
    <source>
        <dbReference type="ARBA" id="ARBA00008766"/>
    </source>
</evidence>
<evidence type="ECO:0000256" key="1">
    <source>
        <dbReference type="ARBA" id="ARBA00001936"/>
    </source>
</evidence>
<dbReference type="GO" id="GO:0005739">
    <property type="term" value="C:mitochondrion"/>
    <property type="evidence" value="ECO:0007669"/>
    <property type="project" value="TreeGrafter"/>
</dbReference>
<evidence type="ECO:0000256" key="4">
    <source>
        <dbReference type="ARBA" id="ARBA00022801"/>
    </source>
</evidence>
<comment type="cofactor">
    <cofactor evidence="1">
        <name>Mn(2+)</name>
        <dbReference type="ChEBI" id="CHEBI:29035"/>
    </cofactor>
</comment>
<dbReference type="SMART" id="SM01011">
    <property type="entry name" value="AMP_N"/>
    <property type="match status" value="1"/>
</dbReference>
<sequence>MRPARTLLQAAHRATRAPGARTVLGRSPALARGYAAPASLESTSSSSAADAADAAGIEVSPKPPQFGQPLALTHPHLVRQRELTPGITAEEYEDRRRRLMDSLPAGSVVVCMGGTVRLITQQIFYKFRQATDFFYLTGFEEPDATAVLVSRPSTPRGYTYTLFVPPRDRHELLWSGERTGVDGATEIFGADEAYSHAELSSMLPSYLSGAAHVYASLPPSPSPSASSQPFTPPPPRRRSSLLKLFSPVESKNADPNPFVRGDPPHLMLAAALASEHAKPLERAVQQLRVRKSPAEIKLMKRAADLSAAAHASVMRFARPGGTEAQLAAHFEYQCALGGSERPAYVPVVASGANSLVIHYTRNDCALGADEMVLIDAGCERHMYASDITRTFPVSGKFTDPQRDLYQAVLNVQKECVKRCTVEDSVNLNELHRASCTMLGEELRNIGFRLTAGDIERKLYPHFLSHHVGSDLHDCPQANRSGALVTGNVVTIEPGIYVPFDASFPKAFHGLGVRIEDEVALTPDGPYVLSANAPKEVVDVEGACQGALEQ</sequence>
<dbReference type="InterPro" id="IPR000994">
    <property type="entry name" value="Pept_M24"/>
</dbReference>
<dbReference type="Pfam" id="PF00557">
    <property type="entry name" value="Peptidase_M24"/>
    <property type="match status" value="1"/>
</dbReference>
<feature type="domain" description="Aminopeptidase P N-terminal" evidence="7">
    <location>
        <begin position="87"/>
        <end position="224"/>
    </location>
</feature>
<dbReference type="Gene3D" id="3.90.230.10">
    <property type="entry name" value="Creatinase/methionine aminopeptidase superfamily"/>
    <property type="match status" value="1"/>
</dbReference>
<dbReference type="GO" id="GO:0030145">
    <property type="term" value="F:manganese ion binding"/>
    <property type="evidence" value="ECO:0007669"/>
    <property type="project" value="InterPro"/>
</dbReference>
<keyword evidence="4" id="KW-0378">Hydrolase</keyword>
<dbReference type="Gene3D" id="3.40.350.10">
    <property type="entry name" value="Creatinase/prolidase N-terminal domain"/>
    <property type="match status" value="1"/>
</dbReference>
<dbReference type="GeneID" id="39588696"/>
<proteinExistence type="inferred from homology"/>
<dbReference type="AlphaFoldDB" id="A0A427Y4E0"/>
<accession>A0A427Y4E0</accession>
<keyword evidence="9" id="KW-1185">Reference proteome</keyword>
<dbReference type="SUPFAM" id="SSF55920">
    <property type="entry name" value="Creatinase/aminopeptidase"/>
    <property type="match status" value="1"/>
</dbReference>
<dbReference type="OrthoDB" id="4215474at2759"/>
<dbReference type="SUPFAM" id="SSF53092">
    <property type="entry name" value="Creatinase/prolidase N-terminal domain"/>
    <property type="match status" value="1"/>
</dbReference>
<dbReference type="STRING" id="105984.A0A427Y4E0"/>
<reference evidence="8 9" key="1">
    <citation type="submission" date="2018-11" db="EMBL/GenBank/DDBJ databases">
        <title>Genome sequence of Apiotrichum porosum DSM 27194.</title>
        <authorList>
            <person name="Aliyu H."/>
            <person name="Gorte O."/>
            <person name="Ochsenreither K."/>
        </authorList>
    </citation>
    <scope>NUCLEOTIDE SEQUENCE [LARGE SCALE GENOMIC DNA]</scope>
    <source>
        <strain evidence="8 9">DSM 27194</strain>
    </source>
</reference>
<dbReference type="InterPro" id="IPR029149">
    <property type="entry name" value="Creatin/AminoP/Spt16_N"/>
</dbReference>
<dbReference type="PANTHER" id="PTHR43226">
    <property type="entry name" value="XAA-PRO AMINOPEPTIDASE 3"/>
    <property type="match status" value="1"/>
</dbReference>
<dbReference type="GO" id="GO:0006508">
    <property type="term" value="P:proteolysis"/>
    <property type="evidence" value="ECO:0007669"/>
    <property type="project" value="TreeGrafter"/>
</dbReference>
<dbReference type="PANTHER" id="PTHR43226:SF4">
    <property type="entry name" value="XAA-PRO AMINOPEPTIDASE 3"/>
    <property type="match status" value="1"/>
</dbReference>
<evidence type="ECO:0000313" key="9">
    <source>
        <dbReference type="Proteomes" id="UP000279236"/>
    </source>
</evidence>